<dbReference type="InParanoid" id="A0A482XA56"/>
<evidence type="ECO:0000313" key="2">
    <source>
        <dbReference type="EMBL" id="RZF42567.1"/>
    </source>
</evidence>
<comment type="similarity">
    <text evidence="1">Belongs to the RRN3 family.</text>
</comment>
<dbReference type="STRING" id="195883.A0A482XA56"/>
<dbReference type="EMBL" id="QKKF02014716">
    <property type="protein sequence ID" value="RZF42567.1"/>
    <property type="molecule type" value="Genomic_DNA"/>
</dbReference>
<dbReference type="Proteomes" id="UP000291343">
    <property type="component" value="Unassembled WGS sequence"/>
</dbReference>
<dbReference type="PANTHER" id="PTHR12790">
    <property type="entry name" value="TRANSCRIPTION INITIATION FACTOR IA RRN3"/>
    <property type="match status" value="1"/>
</dbReference>
<dbReference type="FunCoup" id="A0A482XA56">
    <property type="interactions" value="1613"/>
</dbReference>
<evidence type="ECO:0008006" key="4">
    <source>
        <dbReference type="Google" id="ProtNLM"/>
    </source>
</evidence>
<dbReference type="PANTHER" id="PTHR12790:SF0">
    <property type="entry name" value="RNA POLYMERASE I-SPECIFIC TRANSCRIPTION INITIATION FACTOR RRN3-RELATED"/>
    <property type="match status" value="1"/>
</dbReference>
<comment type="caution">
    <text evidence="2">The sequence shown here is derived from an EMBL/GenBank/DDBJ whole genome shotgun (WGS) entry which is preliminary data.</text>
</comment>
<dbReference type="GO" id="GO:0006361">
    <property type="term" value="P:transcription initiation at RNA polymerase I promoter"/>
    <property type="evidence" value="ECO:0007669"/>
    <property type="project" value="InterPro"/>
</dbReference>
<dbReference type="GO" id="GO:0005634">
    <property type="term" value="C:nucleus"/>
    <property type="evidence" value="ECO:0007669"/>
    <property type="project" value="TreeGrafter"/>
</dbReference>
<proteinExistence type="inferred from homology"/>
<dbReference type="InterPro" id="IPR007991">
    <property type="entry name" value="RNA_pol_I_trans_ini_fac_RRN3"/>
</dbReference>
<evidence type="ECO:0000313" key="3">
    <source>
        <dbReference type="Proteomes" id="UP000291343"/>
    </source>
</evidence>
<dbReference type="SMR" id="A0A482XA56"/>
<name>A0A482XA56_LAOST</name>
<protein>
    <recommendedName>
        <fullName evidence="4">RNA polymerase I-specific transcription initiation factor RRN3</fullName>
    </recommendedName>
</protein>
<evidence type="ECO:0000256" key="1">
    <source>
        <dbReference type="ARBA" id="ARBA00010098"/>
    </source>
</evidence>
<dbReference type="OrthoDB" id="26970at2759"/>
<accession>A0A482XA56</accession>
<keyword evidence="3" id="KW-1185">Reference proteome</keyword>
<dbReference type="GO" id="GO:0001181">
    <property type="term" value="F:RNA polymerase I general transcription initiation factor activity"/>
    <property type="evidence" value="ECO:0007669"/>
    <property type="project" value="InterPro"/>
</dbReference>
<gene>
    <name evidence="2" type="ORF">LSTR_LSTR001362</name>
</gene>
<reference evidence="2 3" key="1">
    <citation type="journal article" date="2017" name="Gigascience">
        <title>Genome sequence of the small brown planthopper, Laodelphax striatellus.</title>
        <authorList>
            <person name="Zhu J."/>
            <person name="Jiang F."/>
            <person name="Wang X."/>
            <person name="Yang P."/>
            <person name="Bao Y."/>
            <person name="Zhao W."/>
            <person name="Wang W."/>
            <person name="Lu H."/>
            <person name="Wang Q."/>
            <person name="Cui N."/>
            <person name="Li J."/>
            <person name="Chen X."/>
            <person name="Luo L."/>
            <person name="Yu J."/>
            <person name="Kang L."/>
            <person name="Cui F."/>
        </authorList>
    </citation>
    <scope>NUCLEOTIDE SEQUENCE [LARGE SCALE GENOMIC DNA]</scope>
    <source>
        <strain evidence="2">Lst14</strain>
    </source>
</reference>
<dbReference type="Pfam" id="PF05327">
    <property type="entry name" value="RRN3"/>
    <property type="match status" value="2"/>
</dbReference>
<dbReference type="AlphaFoldDB" id="A0A482XA56"/>
<organism evidence="2 3">
    <name type="scientific">Laodelphax striatellus</name>
    <name type="common">Small brown planthopper</name>
    <name type="synonym">Delphax striatella</name>
    <dbReference type="NCBI Taxonomy" id="195883"/>
    <lineage>
        <taxon>Eukaryota</taxon>
        <taxon>Metazoa</taxon>
        <taxon>Ecdysozoa</taxon>
        <taxon>Arthropoda</taxon>
        <taxon>Hexapoda</taxon>
        <taxon>Insecta</taxon>
        <taxon>Pterygota</taxon>
        <taxon>Neoptera</taxon>
        <taxon>Paraneoptera</taxon>
        <taxon>Hemiptera</taxon>
        <taxon>Auchenorrhyncha</taxon>
        <taxon>Fulgoroidea</taxon>
        <taxon>Delphacidae</taxon>
        <taxon>Criomorphinae</taxon>
        <taxon>Laodelphax</taxon>
    </lineage>
</organism>
<sequence length="602" mass="69745">MATLAKRLVVHCQHYKSKLWPSASTAAADYRKQNIQNENEHGLKKYLYTIRVDITDTKSEISIIDCFPRIDKMSVYSSGRKSFVSHRSSLAKAKKVENFKFTSDLKKLIQEFVNQKEQKRYEELVLHMRDSGLEIKDKDLIMLLKEARSCISLLDRNCHLFVKVLLIQKWPSRSVELVEEYQGFLLDLCSAHSYYTELAINQLTQLFLPVAFEDPEWINGEPTEEDKLAFSRVHNVLKILLRVIPILVTLDTHAPKREIEEMEARSKMEEDVFSMDEAETVKSTKHQVAHTLDVCMEMMFRFFENELHDSNKVLIWDKTRAVYLDLINIFDAVIIPTFALNHVQFLLFRFVSMKSTLYNLFLQHLWKKVLNVNASVVIRQSAVAYIASLLSRSTYIPIGTLKETLSNFASWIHGYISAEDSQENCNQSKRVHCVFYSICQALFYVIAFRHRDLVQTKKDLMFLQGLNLSKIATCKLNPLRVCLPQVVSNFASITRTYQLAYCYSIIEHNARNSIPVVERDEAGLTTQLEEVYLDMFFPFDPYLLPRSKKYIDPLYRAYNGPSAEDVSYSRHKDDDDDFLMECSPSTTAMPSFSYGTSPGFHL</sequence>
<dbReference type="GO" id="GO:0001042">
    <property type="term" value="F:RNA polymerase I core binding"/>
    <property type="evidence" value="ECO:0007669"/>
    <property type="project" value="TreeGrafter"/>
</dbReference>